<comment type="caution">
    <text evidence="2">The sequence shown here is derived from an EMBL/GenBank/DDBJ whole genome shotgun (WGS) entry which is preliminary data.</text>
</comment>
<dbReference type="AlphaFoldDB" id="A0A9Q3FFD2"/>
<reference evidence="2" key="1">
    <citation type="submission" date="2021-03" db="EMBL/GenBank/DDBJ databases">
        <title>Draft genome sequence of rust myrtle Austropuccinia psidii MF-1, a brazilian biotype.</title>
        <authorList>
            <person name="Quecine M.C."/>
            <person name="Pachon D.M.R."/>
            <person name="Bonatelli M.L."/>
            <person name="Correr F.H."/>
            <person name="Franceschini L.M."/>
            <person name="Leite T.F."/>
            <person name="Margarido G.R.A."/>
            <person name="Almeida C.A."/>
            <person name="Ferrarezi J.A."/>
            <person name="Labate C.A."/>
        </authorList>
    </citation>
    <scope>NUCLEOTIDE SEQUENCE</scope>
    <source>
        <strain evidence="2">MF-1</strain>
    </source>
</reference>
<evidence type="ECO:0000256" key="1">
    <source>
        <dbReference type="SAM" id="MobiDB-lite"/>
    </source>
</evidence>
<feature type="region of interest" description="Disordered" evidence="1">
    <location>
        <begin position="80"/>
        <end position="101"/>
    </location>
</feature>
<sequence length="127" mass="14583">MERDRPIDLFLKNKDISTALHPDMFETIVHKKILRKCGGDLENAIRSRCIEAFSTEDYIIAMEDIAFRKIIIKNLYKPPIEKKTSGKPISRPNEPQDRAPLKGYKCVSTSHLENTCPKKTRINGIEV</sequence>
<gene>
    <name evidence="2" type="ORF">O181_075985</name>
</gene>
<evidence type="ECO:0000313" key="2">
    <source>
        <dbReference type="EMBL" id="MBW0536270.1"/>
    </source>
</evidence>
<accession>A0A9Q3FFD2</accession>
<keyword evidence="3" id="KW-1185">Reference proteome</keyword>
<evidence type="ECO:0000313" key="3">
    <source>
        <dbReference type="Proteomes" id="UP000765509"/>
    </source>
</evidence>
<name>A0A9Q3FFD2_9BASI</name>
<protein>
    <submittedName>
        <fullName evidence="2">Uncharacterized protein</fullName>
    </submittedName>
</protein>
<organism evidence="2 3">
    <name type="scientific">Austropuccinia psidii MF-1</name>
    <dbReference type="NCBI Taxonomy" id="1389203"/>
    <lineage>
        <taxon>Eukaryota</taxon>
        <taxon>Fungi</taxon>
        <taxon>Dikarya</taxon>
        <taxon>Basidiomycota</taxon>
        <taxon>Pucciniomycotina</taxon>
        <taxon>Pucciniomycetes</taxon>
        <taxon>Pucciniales</taxon>
        <taxon>Sphaerophragmiaceae</taxon>
        <taxon>Austropuccinia</taxon>
    </lineage>
</organism>
<proteinExistence type="predicted"/>
<dbReference type="EMBL" id="AVOT02041011">
    <property type="protein sequence ID" value="MBW0536270.1"/>
    <property type="molecule type" value="Genomic_DNA"/>
</dbReference>
<dbReference type="Proteomes" id="UP000765509">
    <property type="component" value="Unassembled WGS sequence"/>
</dbReference>